<evidence type="ECO:0000313" key="4">
    <source>
        <dbReference type="Proteomes" id="UP000242715"/>
    </source>
</evidence>
<proteinExistence type="predicted"/>
<dbReference type="Pfam" id="PF02992">
    <property type="entry name" value="Transposase_21"/>
    <property type="match status" value="1"/>
</dbReference>
<dbReference type="EMBL" id="DF974348">
    <property type="protein sequence ID" value="GAU47807.1"/>
    <property type="molecule type" value="Genomic_DNA"/>
</dbReference>
<feature type="domain" description="Transposase-associated" evidence="2">
    <location>
        <begin position="11"/>
        <end position="78"/>
    </location>
</feature>
<organism evidence="3 4">
    <name type="scientific">Trifolium subterraneum</name>
    <name type="common">Subterranean clover</name>
    <dbReference type="NCBI Taxonomy" id="3900"/>
    <lineage>
        <taxon>Eukaryota</taxon>
        <taxon>Viridiplantae</taxon>
        <taxon>Streptophyta</taxon>
        <taxon>Embryophyta</taxon>
        <taxon>Tracheophyta</taxon>
        <taxon>Spermatophyta</taxon>
        <taxon>Magnoliopsida</taxon>
        <taxon>eudicotyledons</taxon>
        <taxon>Gunneridae</taxon>
        <taxon>Pentapetalae</taxon>
        <taxon>rosids</taxon>
        <taxon>fabids</taxon>
        <taxon>Fabales</taxon>
        <taxon>Fabaceae</taxon>
        <taxon>Papilionoideae</taxon>
        <taxon>50 kb inversion clade</taxon>
        <taxon>NPAAA clade</taxon>
        <taxon>Hologalegina</taxon>
        <taxon>IRL clade</taxon>
        <taxon>Trifolieae</taxon>
        <taxon>Trifolium</taxon>
    </lineage>
</organism>
<reference evidence="4" key="1">
    <citation type="journal article" date="2017" name="Front. Plant Sci.">
        <title>Climate Clever Clovers: New Paradigm to Reduce the Environmental Footprint of Ruminants by Breeding Low Methanogenic Forages Utilizing Haplotype Variation.</title>
        <authorList>
            <person name="Kaur P."/>
            <person name="Appels R."/>
            <person name="Bayer P.E."/>
            <person name="Keeble-Gagnere G."/>
            <person name="Wang J."/>
            <person name="Hirakawa H."/>
            <person name="Shirasawa K."/>
            <person name="Vercoe P."/>
            <person name="Stefanova K."/>
            <person name="Durmic Z."/>
            <person name="Nichols P."/>
            <person name="Revell C."/>
            <person name="Isobe S.N."/>
            <person name="Edwards D."/>
            <person name="Erskine W."/>
        </authorList>
    </citation>
    <scope>NUCLEOTIDE SEQUENCE [LARGE SCALE GENOMIC DNA]</scope>
    <source>
        <strain evidence="4">cv. Daliak</strain>
    </source>
</reference>
<dbReference type="OrthoDB" id="1071601at2759"/>
<sequence length="666" mass="76304">MYDRKYPDGRLVKARFKDGVKEFITYAISQDIVKRKGGIRCPCVKCMCGSIGSQEDVFYHLEKFGFMNDYYVWTHHGERVSTNINTEFDVNTDTSGAQGECVNFGRMQEMVGDALGVNMSYEGGNKEEIIPNDKALKFYAMMEEVNKPLFEGASDSKLSMCARLLADKSNWNVPEDCLEFFSKMMLDATPVKDNLPTSYYDAKRLVSKLGLQVKKIDCCVQGCILFYDNEFGTNDGALEECKFCNAPRYQVRNSDHFNAMHPDFAKDPRNVRLGLCSDGFTPYIQASATPYSCWPIIVTPYNLPPDTCMTKPYMFLSCIIPGPSNPTNGIDVYLQPLIDDLKRLWIGELTYDIARKENFTMRAALMWTINGFPAYGMLSGWSTHGKLACPHCMNHTKSFTLKKGGKASWFDCHRRFLPANHQFRRKKNLFKKDTIKTDGPPPKITSYDVFDKVSGLCKFPDVGKRIRYDGYGESHNWTKRSIFWDLPYWKDNLLRHNLDVMHIEKNFCDNILHTVMDVPGKTKDNEKARCDLSLFCKRPEIELKLLPNGKYLKPKAVYTLTSDEAKSVCQWLKELRIPDGYSSKLASKFSPGFFDSMEHVSVHLAYEAMLGGPVQYRWMYPFERFMVFRPSGRPSGAQKEYWMNDAEMQSATVHVMINCSEVGPYL</sequence>
<feature type="domain" description="DUF4218" evidence="1">
    <location>
        <begin position="583"/>
        <end position="629"/>
    </location>
</feature>
<dbReference type="InterPro" id="IPR025452">
    <property type="entry name" value="DUF4218"/>
</dbReference>
<protein>
    <recommendedName>
        <fullName evidence="5">Transposase-associated domain-containing protein</fullName>
    </recommendedName>
</protein>
<dbReference type="Proteomes" id="UP000242715">
    <property type="component" value="Unassembled WGS sequence"/>
</dbReference>
<feature type="non-terminal residue" evidence="3">
    <location>
        <position position="666"/>
    </location>
</feature>
<accession>A0A2Z6PPC2</accession>
<dbReference type="InterPro" id="IPR029480">
    <property type="entry name" value="Transpos_assoc"/>
</dbReference>
<evidence type="ECO:0000259" key="2">
    <source>
        <dbReference type="Pfam" id="PF13963"/>
    </source>
</evidence>
<dbReference type="AlphaFoldDB" id="A0A2Z6PPC2"/>
<dbReference type="Pfam" id="PF13963">
    <property type="entry name" value="Transpos_assoc"/>
    <property type="match status" value="1"/>
</dbReference>
<gene>
    <name evidence="3" type="ORF">TSUD_404120</name>
</gene>
<dbReference type="PANTHER" id="PTHR10775:SF193">
    <property type="entry name" value="DUF4216 DOMAIN-CONTAINING PROTEIN"/>
    <property type="match status" value="1"/>
</dbReference>
<dbReference type="PANTHER" id="PTHR10775">
    <property type="entry name" value="OS08G0208400 PROTEIN"/>
    <property type="match status" value="1"/>
</dbReference>
<keyword evidence="4" id="KW-1185">Reference proteome</keyword>
<dbReference type="InterPro" id="IPR004242">
    <property type="entry name" value="Transposase_21"/>
</dbReference>
<name>A0A2Z6PPC2_TRISU</name>
<evidence type="ECO:0008006" key="5">
    <source>
        <dbReference type="Google" id="ProtNLM"/>
    </source>
</evidence>
<dbReference type="Pfam" id="PF13960">
    <property type="entry name" value="DUF4218"/>
    <property type="match status" value="1"/>
</dbReference>
<evidence type="ECO:0000313" key="3">
    <source>
        <dbReference type="EMBL" id="GAU47807.1"/>
    </source>
</evidence>
<evidence type="ECO:0000259" key="1">
    <source>
        <dbReference type="Pfam" id="PF13960"/>
    </source>
</evidence>